<comment type="caution">
    <text evidence="1">The sequence shown here is derived from an EMBL/GenBank/DDBJ whole genome shotgun (WGS) entry which is preliminary data.</text>
</comment>
<proteinExistence type="predicted"/>
<evidence type="ECO:0000313" key="2">
    <source>
        <dbReference type="Proteomes" id="UP000004069"/>
    </source>
</evidence>
<evidence type="ECO:0000313" key="1">
    <source>
        <dbReference type="EMBL" id="EFG55284.1"/>
    </source>
</evidence>
<name>D4YU73_9LACO</name>
<keyword evidence="2" id="KW-1185">Reference proteome</keyword>
<dbReference type="PATRIC" id="fig|585524.9.peg.377"/>
<sequence length="51" mass="6206">MLKKELQKVFIEKYQSDTQHQLMPFQADIMSMLYIQTLQLFLNDEQELNIE</sequence>
<dbReference type="Proteomes" id="UP000004069">
    <property type="component" value="Unassembled WGS sequence"/>
</dbReference>
<organism evidence="1 2">
    <name type="scientific">Lactobacillus amylolyticus DSM 11664</name>
    <dbReference type="NCBI Taxonomy" id="585524"/>
    <lineage>
        <taxon>Bacteria</taxon>
        <taxon>Bacillati</taxon>
        <taxon>Bacillota</taxon>
        <taxon>Bacilli</taxon>
        <taxon>Lactobacillales</taxon>
        <taxon>Lactobacillaceae</taxon>
        <taxon>Lactobacillus</taxon>
    </lineage>
</organism>
<dbReference type="EMBL" id="ADNY01000041">
    <property type="protein sequence ID" value="EFG55284.1"/>
    <property type="molecule type" value="Genomic_DNA"/>
</dbReference>
<accession>D4YU73</accession>
<protein>
    <submittedName>
        <fullName evidence="1">Uncharacterized protein</fullName>
    </submittedName>
</protein>
<dbReference type="AlphaFoldDB" id="D4YU73"/>
<gene>
    <name evidence="1" type="ORF">HMPREF0493_1084</name>
</gene>
<reference evidence="1 2" key="1">
    <citation type="submission" date="2010-04" db="EMBL/GenBank/DDBJ databases">
        <authorList>
            <person name="Muzny D."/>
            <person name="Qin X."/>
            <person name="Deng J."/>
            <person name="Jiang H."/>
            <person name="Liu Y."/>
            <person name="Qu J."/>
            <person name="Song X.-Z."/>
            <person name="Zhang L."/>
            <person name="Thornton R."/>
            <person name="Coyle M."/>
            <person name="Francisco L."/>
            <person name="Jackson L."/>
            <person name="Javaid M."/>
            <person name="Korchina V."/>
            <person name="Kovar C."/>
            <person name="Mata R."/>
            <person name="Mathew T."/>
            <person name="Ngo R."/>
            <person name="Nguyen L."/>
            <person name="Nguyen N."/>
            <person name="Okwuonu G."/>
            <person name="Ongeri F."/>
            <person name="Pham C."/>
            <person name="Simmons D."/>
            <person name="Wilczek-Boney K."/>
            <person name="Hale W."/>
            <person name="Jakkamsetti A."/>
            <person name="Pham P."/>
            <person name="Ruth R."/>
            <person name="San Lucas F."/>
            <person name="Warren J."/>
            <person name="Zhang J."/>
            <person name="Zhao Z."/>
            <person name="Zhou C."/>
            <person name="Zhu D."/>
            <person name="Lee S."/>
            <person name="Bess C."/>
            <person name="Blankenburg K."/>
            <person name="Forbes L."/>
            <person name="Fu Q."/>
            <person name="Gubbala S."/>
            <person name="Hirani K."/>
            <person name="Jayaseelan J.C."/>
            <person name="Lara F."/>
            <person name="Munidasa M."/>
            <person name="Palculict T."/>
            <person name="Patil S."/>
            <person name="Pu L.-L."/>
            <person name="Saada N."/>
            <person name="Tang L."/>
            <person name="Weissenberger G."/>
            <person name="Zhu Y."/>
            <person name="Hemphill L."/>
            <person name="Shang Y."/>
            <person name="Youmans B."/>
            <person name="Ayvaz T."/>
            <person name="Ross M."/>
            <person name="Santibanez J."/>
            <person name="Aqrawi P."/>
            <person name="Gross S."/>
            <person name="Joshi V."/>
            <person name="Fowler G."/>
            <person name="Nazareth L."/>
            <person name="Reid J."/>
            <person name="Worley K."/>
            <person name="Petrosino J."/>
            <person name="Highlander S."/>
            <person name="Gibbs R."/>
        </authorList>
    </citation>
    <scope>NUCLEOTIDE SEQUENCE [LARGE SCALE GENOMIC DNA]</scope>
    <source>
        <strain evidence="1 2">DSM 11664</strain>
    </source>
</reference>